<gene>
    <name evidence="1" type="ORF">K491DRAFT_340324</name>
</gene>
<sequence>MPPELRVKVYRYLLLDARKGPIEIWPACENPSTDEALKIRARRYLSWYTTSGLLHVCRLIHMEAAQVLYGESDFRFSGVNGHVVANAFIAGIGSRNARYLKYLTIGMPFWAKDRPYAVYDWKSRVDTAKCLKGSLAQIEDLEDMMPWKYPKECAKCYTYSWDLLSRALVKAGNLKELTLILPEWFEYYNGRDTNQLWSALDHIINCLPGLTLKVIYVCRVDAHFKELSESQKRLVRDLHSSRVRIFRLADYNSSLQEIHSTRSLGRAMQNMDADMLSWKPVVGKIADDFERYIDNIIADPDD</sequence>
<dbReference type="OrthoDB" id="5272396at2759"/>
<protein>
    <submittedName>
        <fullName evidence="1">Uncharacterized protein</fullName>
    </submittedName>
</protein>
<evidence type="ECO:0000313" key="1">
    <source>
        <dbReference type="EMBL" id="KAF2662084.1"/>
    </source>
</evidence>
<dbReference type="EMBL" id="MU004291">
    <property type="protein sequence ID" value="KAF2662084.1"/>
    <property type="molecule type" value="Genomic_DNA"/>
</dbReference>
<accession>A0A6A6TTY0</accession>
<keyword evidence="2" id="KW-1185">Reference proteome</keyword>
<dbReference type="InterPro" id="IPR038883">
    <property type="entry name" value="AN11006-like"/>
</dbReference>
<dbReference type="PANTHER" id="PTHR42085:SF2">
    <property type="entry name" value="F-BOX DOMAIN-CONTAINING PROTEIN"/>
    <property type="match status" value="1"/>
</dbReference>
<dbReference type="Proteomes" id="UP000799324">
    <property type="component" value="Unassembled WGS sequence"/>
</dbReference>
<proteinExistence type="predicted"/>
<dbReference type="AlphaFoldDB" id="A0A6A6TTY0"/>
<dbReference type="PANTHER" id="PTHR42085">
    <property type="entry name" value="F-BOX DOMAIN-CONTAINING PROTEIN"/>
    <property type="match status" value="1"/>
</dbReference>
<reference evidence="1" key="1">
    <citation type="journal article" date="2020" name="Stud. Mycol.">
        <title>101 Dothideomycetes genomes: a test case for predicting lifestyles and emergence of pathogens.</title>
        <authorList>
            <person name="Haridas S."/>
            <person name="Albert R."/>
            <person name="Binder M."/>
            <person name="Bloem J."/>
            <person name="Labutti K."/>
            <person name="Salamov A."/>
            <person name="Andreopoulos B."/>
            <person name="Baker S."/>
            <person name="Barry K."/>
            <person name="Bills G."/>
            <person name="Bluhm B."/>
            <person name="Cannon C."/>
            <person name="Castanera R."/>
            <person name="Culley D."/>
            <person name="Daum C."/>
            <person name="Ezra D."/>
            <person name="Gonzalez J."/>
            <person name="Henrissat B."/>
            <person name="Kuo A."/>
            <person name="Liang C."/>
            <person name="Lipzen A."/>
            <person name="Lutzoni F."/>
            <person name="Magnuson J."/>
            <person name="Mondo S."/>
            <person name="Nolan M."/>
            <person name="Ohm R."/>
            <person name="Pangilinan J."/>
            <person name="Park H.-J."/>
            <person name="Ramirez L."/>
            <person name="Alfaro M."/>
            <person name="Sun H."/>
            <person name="Tritt A."/>
            <person name="Yoshinaga Y."/>
            <person name="Zwiers L.-H."/>
            <person name="Turgeon B."/>
            <person name="Goodwin S."/>
            <person name="Spatafora J."/>
            <person name="Crous P."/>
            <person name="Grigoriev I."/>
        </authorList>
    </citation>
    <scope>NUCLEOTIDE SEQUENCE</scope>
    <source>
        <strain evidence="1">CBS 122681</strain>
    </source>
</reference>
<evidence type="ECO:0000313" key="2">
    <source>
        <dbReference type="Proteomes" id="UP000799324"/>
    </source>
</evidence>
<organism evidence="1 2">
    <name type="scientific">Lophiostoma macrostomum CBS 122681</name>
    <dbReference type="NCBI Taxonomy" id="1314788"/>
    <lineage>
        <taxon>Eukaryota</taxon>
        <taxon>Fungi</taxon>
        <taxon>Dikarya</taxon>
        <taxon>Ascomycota</taxon>
        <taxon>Pezizomycotina</taxon>
        <taxon>Dothideomycetes</taxon>
        <taxon>Pleosporomycetidae</taxon>
        <taxon>Pleosporales</taxon>
        <taxon>Lophiostomataceae</taxon>
        <taxon>Lophiostoma</taxon>
    </lineage>
</organism>
<name>A0A6A6TTY0_9PLEO</name>